<sequence length="95" mass="10565">MPDDAFRVVRRACHAPSALTRAVRPRSVSSRRAVARPSLDAIRHSRLPTSLSGECFSGFPVHSTHAYGREVCRIDIFPTPPRRKWATKTYGAPPP</sequence>
<gene>
    <name evidence="1" type="ORF">EVAR_90072_1</name>
</gene>
<organism evidence="1 2">
    <name type="scientific">Eumeta variegata</name>
    <name type="common">Bagworm moth</name>
    <name type="synonym">Eumeta japonica</name>
    <dbReference type="NCBI Taxonomy" id="151549"/>
    <lineage>
        <taxon>Eukaryota</taxon>
        <taxon>Metazoa</taxon>
        <taxon>Ecdysozoa</taxon>
        <taxon>Arthropoda</taxon>
        <taxon>Hexapoda</taxon>
        <taxon>Insecta</taxon>
        <taxon>Pterygota</taxon>
        <taxon>Neoptera</taxon>
        <taxon>Endopterygota</taxon>
        <taxon>Lepidoptera</taxon>
        <taxon>Glossata</taxon>
        <taxon>Ditrysia</taxon>
        <taxon>Tineoidea</taxon>
        <taxon>Psychidae</taxon>
        <taxon>Oiketicinae</taxon>
        <taxon>Eumeta</taxon>
    </lineage>
</organism>
<evidence type="ECO:0000313" key="2">
    <source>
        <dbReference type="Proteomes" id="UP000299102"/>
    </source>
</evidence>
<dbReference type="AlphaFoldDB" id="A0A4C1TCR3"/>
<comment type="caution">
    <text evidence="1">The sequence shown here is derived from an EMBL/GenBank/DDBJ whole genome shotgun (WGS) entry which is preliminary data.</text>
</comment>
<proteinExistence type="predicted"/>
<name>A0A4C1TCR3_EUMVA</name>
<reference evidence="1 2" key="1">
    <citation type="journal article" date="2019" name="Commun. Biol.">
        <title>The bagworm genome reveals a unique fibroin gene that provides high tensile strength.</title>
        <authorList>
            <person name="Kono N."/>
            <person name="Nakamura H."/>
            <person name="Ohtoshi R."/>
            <person name="Tomita M."/>
            <person name="Numata K."/>
            <person name="Arakawa K."/>
        </authorList>
    </citation>
    <scope>NUCLEOTIDE SEQUENCE [LARGE SCALE GENOMIC DNA]</scope>
</reference>
<keyword evidence="2" id="KW-1185">Reference proteome</keyword>
<protein>
    <submittedName>
        <fullName evidence="1">Uncharacterized protein</fullName>
    </submittedName>
</protein>
<dbReference type="EMBL" id="BGZK01004876">
    <property type="protein sequence ID" value="GBP11370.1"/>
    <property type="molecule type" value="Genomic_DNA"/>
</dbReference>
<evidence type="ECO:0000313" key="1">
    <source>
        <dbReference type="EMBL" id="GBP11370.1"/>
    </source>
</evidence>
<accession>A0A4C1TCR3</accession>
<dbReference type="Proteomes" id="UP000299102">
    <property type="component" value="Unassembled WGS sequence"/>
</dbReference>